<dbReference type="InterPro" id="IPR008949">
    <property type="entry name" value="Isoprenoid_synthase_dom_sf"/>
</dbReference>
<evidence type="ECO:0000256" key="3">
    <source>
        <dbReference type="RuleBase" id="RU004466"/>
    </source>
</evidence>
<evidence type="ECO:0008006" key="6">
    <source>
        <dbReference type="Google" id="ProtNLM"/>
    </source>
</evidence>
<dbReference type="GO" id="GO:0042811">
    <property type="term" value="P:pheromone biosynthetic process"/>
    <property type="evidence" value="ECO:0007669"/>
    <property type="project" value="UniProtKB-ARBA"/>
</dbReference>
<dbReference type="Pfam" id="PF00348">
    <property type="entry name" value="polyprenyl_synt"/>
    <property type="match status" value="1"/>
</dbReference>
<dbReference type="PROSITE" id="PS00723">
    <property type="entry name" value="POLYPRENYL_SYNTHASE_1"/>
    <property type="match status" value="1"/>
</dbReference>
<dbReference type="EMBL" id="CATQJA010002631">
    <property type="protein sequence ID" value="CAJ0574573.1"/>
    <property type="molecule type" value="Genomic_DNA"/>
</dbReference>
<evidence type="ECO:0000313" key="4">
    <source>
        <dbReference type="EMBL" id="CAJ0574573.1"/>
    </source>
</evidence>
<protein>
    <recommendedName>
        <fullName evidence="6">Geranylgeranyl pyrophosphate synthase</fullName>
    </recommendedName>
</protein>
<dbReference type="CDD" id="cd00685">
    <property type="entry name" value="Trans_IPPS_HT"/>
    <property type="match status" value="1"/>
</dbReference>
<dbReference type="GO" id="GO:0046872">
    <property type="term" value="F:metal ion binding"/>
    <property type="evidence" value="ECO:0007669"/>
    <property type="project" value="UniProtKB-KW"/>
</dbReference>
<dbReference type="GO" id="GO:0008299">
    <property type="term" value="P:isoprenoid biosynthetic process"/>
    <property type="evidence" value="ECO:0007669"/>
    <property type="project" value="InterPro"/>
</dbReference>
<gene>
    <name evidence="4" type="ORF">MSPICULIGERA_LOCUS12905</name>
</gene>
<evidence type="ECO:0000313" key="5">
    <source>
        <dbReference type="Proteomes" id="UP001177023"/>
    </source>
</evidence>
<name>A0AA36G3I9_9BILA</name>
<feature type="non-terminal residue" evidence="4">
    <location>
        <position position="1"/>
    </location>
</feature>
<keyword evidence="3" id="KW-0808">Transferase</keyword>
<keyword evidence="2" id="KW-0460">Magnesium</keyword>
<dbReference type="SFLD" id="SFLDG01017">
    <property type="entry name" value="Polyprenyl_Transferase_Like"/>
    <property type="match status" value="1"/>
</dbReference>
<proteinExistence type="inferred from homology"/>
<dbReference type="PANTHER" id="PTHR12001:SF44">
    <property type="entry name" value="GERANYLGERANYL PYROPHOSPHATE SYNTHASE"/>
    <property type="match status" value="1"/>
</dbReference>
<keyword evidence="1" id="KW-0479">Metal-binding</keyword>
<dbReference type="GO" id="GO:0004659">
    <property type="term" value="F:prenyltransferase activity"/>
    <property type="evidence" value="ECO:0007669"/>
    <property type="project" value="InterPro"/>
</dbReference>
<dbReference type="AlphaFoldDB" id="A0AA36G3I9"/>
<comment type="similarity">
    <text evidence="3">Belongs to the FPP/GGPP synthase family.</text>
</comment>
<dbReference type="SFLD" id="SFLDS00005">
    <property type="entry name" value="Isoprenoid_Synthase_Type_I"/>
    <property type="match status" value="1"/>
</dbReference>
<dbReference type="Proteomes" id="UP001177023">
    <property type="component" value="Unassembled WGS sequence"/>
</dbReference>
<dbReference type="InterPro" id="IPR000092">
    <property type="entry name" value="Polyprenyl_synt"/>
</dbReference>
<dbReference type="PANTHER" id="PTHR12001">
    <property type="entry name" value="GERANYLGERANYL PYROPHOSPHATE SYNTHASE"/>
    <property type="match status" value="1"/>
</dbReference>
<evidence type="ECO:0000256" key="2">
    <source>
        <dbReference type="ARBA" id="ARBA00022842"/>
    </source>
</evidence>
<comment type="caution">
    <text evidence="4">The sequence shown here is derived from an EMBL/GenBank/DDBJ whole genome shotgun (WGS) entry which is preliminary data.</text>
</comment>
<dbReference type="SUPFAM" id="SSF48576">
    <property type="entry name" value="Terpenoid synthases"/>
    <property type="match status" value="1"/>
</dbReference>
<dbReference type="Gene3D" id="1.10.600.10">
    <property type="entry name" value="Farnesyl Diphosphate Synthase"/>
    <property type="match status" value="1"/>
</dbReference>
<sequence>MSGQAPGGHTIKESEANNANGVLSQDEDHLLAPFEYIRERAGKKVRTKLAMAFNEWMQIPEQKLSQIMDIVELLHNASLMIDDIEDNSVLRRGQPCTHRIYGIARTINSANYVYFIAQQRCLALGETVAKIFTEQMLELHRGQGKEIFWRDSVVCPSESEYETMVLQKTGGLFMLAIRSMQVFSNVPEQKDFTSLLRNLAVYFQIRDDYLNLCSADMHAAKSYAEDLTEGKFSYPIIKAIKSKAAGNDDEVLNILRQRTEDIELKKFCVSLIQSRGAFDSTLARLKELAADIMENVQQLGENTQIMQLIDLLNKDLIAS</sequence>
<dbReference type="InterPro" id="IPR033749">
    <property type="entry name" value="Polyprenyl_synt_CS"/>
</dbReference>
<accession>A0AA36G3I9</accession>
<organism evidence="4 5">
    <name type="scientific">Mesorhabditis spiculigera</name>
    <dbReference type="NCBI Taxonomy" id="96644"/>
    <lineage>
        <taxon>Eukaryota</taxon>
        <taxon>Metazoa</taxon>
        <taxon>Ecdysozoa</taxon>
        <taxon>Nematoda</taxon>
        <taxon>Chromadorea</taxon>
        <taxon>Rhabditida</taxon>
        <taxon>Rhabditina</taxon>
        <taxon>Rhabditomorpha</taxon>
        <taxon>Rhabditoidea</taxon>
        <taxon>Rhabditidae</taxon>
        <taxon>Mesorhabditinae</taxon>
        <taxon>Mesorhabditis</taxon>
    </lineage>
</organism>
<evidence type="ECO:0000256" key="1">
    <source>
        <dbReference type="ARBA" id="ARBA00022723"/>
    </source>
</evidence>
<keyword evidence="5" id="KW-1185">Reference proteome</keyword>
<reference evidence="4" key="1">
    <citation type="submission" date="2023-06" db="EMBL/GenBank/DDBJ databases">
        <authorList>
            <person name="Delattre M."/>
        </authorList>
    </citation>
    <scope>NUCLEOTIDE SEQUENCE</scope>
    <source>
        <strain evidence="4">AF72</strain>
    </source>
</reference>